<organism evidence="3 4">
    <name type="scientific">Pleurotus eryngii</name>
    <name type="common">Boletus of the steppes</name>
    <dbReference type="NCBI Taxonomy" id="5323"/>
    <lineage>
        <taxon>Eukaryota</taxon>
        <taxon>Fungi</taxon>
        <taxon>Dikarya</taxon>
        <taxon>Basidiomycota</taxon>
        <taxon>Agaricomycotina</taxon>
        <taxon>Agaricomycetes</taxon>
        <taxon>Agaricomycetidae</taxon>
        <taxon>Agaricales</taxon>
        <taxon>Pleurotineae</taxon>
        <taxon>Pleurotaceae</taxon>
        <taxon>Pleurotus</taxon>
    </lineage>
</organism>
<dbReference type="EMBL" id="MU154528">
    <property type="protein sequence ID" value="KAF9500250.1"/>
    <property type="molecule type" value="Genomic_DNA"/>
</dbReference>
<proteinExistence type="predicted"/>
<evidence type="ECO:0000313" key="3">
    <source>
        <dbReference type="EMBL" id="KAF9500250.1"/>
    </source>
</evidence>
<protein>
    <recommendedName>
        <fullName evidence="2">Heterokaryon incompatibility domain-containing protein</fullName>
    </recommendedName>
</protein>
<dbReference type="Proteomes" id="UP000807025">
    <property type="component" value="Unassembled WGS sequence"/>
</dbReference>
<dbReference type="PANTHER" id="PTHR33112:SF16">
    <property type="entry name" value="HETEROKARYON INCOMPATIBILITY DOMAIN-CONTAINING PROTEIN"/>
    <property type="match status" value="1"/>
</dbReference>
<evidence type="ECO:0000256" key="1">
    <source>
        <dbReference type="SAM" id="MobiDB-lite"/>
    </source>
</evidence>
<evidence type="ECO:0000313" key="4">
    <source>
        <dbReference type="Proteomes" id="UP000807025"/>
    </source>
</evidence>
<accession>A0A9P6A8N0</accession>
<dbReference type="OrthoDB" id="2757078at2759"/>
<sequence length="224" mass="25326">MKEGDPIRLESVKADFKERPRYCSLSHHRWGAAHLLMLTRETHPRLTAGIPTNELPQTFCDAVNISRNIGVRYLCIDSLFIFQDSKDDCPRKQRKCEESTRTQSATSLPRERTTAPLVILDQRLPSPRILHVARNKLYPECTAGITDETLCKGWDIRSHIKSSFSRSGEGISHFETTKEQTGQFSSNSMSSKVPETALQYWPSILGWLSPCRKTSSLRSVGSST</sequence>
<gene>
    <name evidence="3" type="ORF">BDN71DRAFT_1192455</name>
</gene>
<dbReference type="PANTHER" id="PTHR33112">
    <property type="entry name" value="DOMAIN PROTEIN, PUTATIVE-RELATED"/>
    <property type="match status" value="1"/>
</dbReference>
<reference evidence="3" key="1">
    <citation type="submission" date="2020-11" db="EMBL/GenBank/DDBJ databases">
        <authorList>
            <consortium name="DOE Joint Genome Institute"/>
            <person name="Ahrendt S."/>
            <person name="Riley R."/>
            <person name="Andreopoulos W."/>
            <person name="Labutti K."/>
            <person name="Pangilinan J."/>
            <person name="Ruiz-Duenas F.J."/>
            <person name="Barrasa J.M."/>
            <person name="Sanchez-Garcia M."/>
            <person name="Camarero S."/>
            <person name="Miyauchi S."/>
            <person name="Serrano A."/>
            <person name="Linde D."/>
            <person name="Babiker R."/>
            <person name="Drula E."/>
            <person name="Ayuso-Fernandez I."/>
            <person name="Pacheco R."/>
            <person name="Padilla G."/>
            <person name="Ferreira P."/>
            <person name="Barriuso J."/>
            <person name="Kellner H."/>
            <person name="Castanera R."/>
            <person name="Alfaro M."/>
            <person name="Ramirez L."/>
            <person name="Pisabarro A.G."/>
            <person name="Kuo A."/>
            <person name="Tritt A."/>
            <person name="Lipzen A."/>
            <person name="He G."/>
            <person name="Yan M."/>
            <person name="Ng V."/>
            <person name="Cullen D."/>
            <person name="Martin F."/>
            <person name="Rosso M.-N."/>
            <person name="Henrissat B."/>
            <person name="Hibbett D."/>
            <person name="Martinez A.T."/>
            <person name="Grigoriev I.V."/>
        </authorList>
    </citation>
    <scope>NUCLEOTIDE SEQUENCE</scope>
    <source>
        <strain evidence="3">ATCC 90797</strain>
    </source>
</reference>
<comment type="caution">
    <text evidence="3">The sequence shown here is derived from an EMBL/GenBank/DDBJ whole genome shotgun (WGS) entry which is preliminary data.</text>
</comment>
<keyword evidence="4" id="KW-1185">Reference proteome</keyword>
<dbReference type="InterPro" id="IPR010730">
    <property type="entry name" value="HET"/>
</dbReference>
<evidence type="ECO:0000259" key="2">
    <source>
        <dbReference type="Pfam" id="PF06985"/>
    </source>
</evidence>
<dbReference type="AlphaFoldDB" id="A0A9P6A8N0"/>
<feature type="domain" description="Heterokaryon incompatibility" evidence="2">
    <location>
        <begin position="22"/>
        <end position="88"/>
    </location>
</feature>
<dbReference type="Pfam" id="PF06985">
    <property type="entry name" value="HET"/>
    <property type="match status" value="1"/>
</dbReference>
<name>A0A9P6A8N0_PLEER</name>
<feature type="region of interest" description="Disordered" evidence="1">
    <location>
        <begin position="92"/>
        <end position="111"/>
    </location>
</feature>